<dbReference type="Proteomes" id="UP001189429">
    <property type="component" value="Unassembled WGS sequence"/>
</dbReference>
<evidence type="ECO:0000313" key="2">
    <source>
        <dbReference type="Proteomes" id="UP001189429"/>
    </source>
</evidence>
<proteinExistence type="predicted"/>
<gene>
    <name evidence="1" type="ORF">PCOR1329_LOCUS64734</name>
</gene>
<name>A0ABN9W7D1_9DINO</name>
<organism evidence="1 2">
    <name type="scientific">Prorocentrum cordatum</name>
    <dbReference type="NCBI Taxonomy" id="2364126"/>
    <lineage>
        <taxon>Eukaryota</taxon>
        <taxon>Sar</taxon>
        <taxon>Alveolata</taxon>
        <taxon>Dinophyceae</taxon>
        <taxon>Prorocentrales</taxon>
        <taxon>Prorocentraceae</taxon>
        <taxon>Prorocentrum</taxon>
    </lineage>
</organism>
<keyword evidence="2" id="KW-1185">Reference proteome</keyword>
<evidence type="ECO:0000313" key="1">
    <source>
        <dbReference type="EMBL" id="CAK0882099.1"/>
    </source>
</evidence>
<protein>
    <submittedName>
        <fullName evidence="1">Uncharacterized protein</fullName>
    </submittedName>
</protein>
<dbReference type="EMBL" id="CAUYUJ010018270">
    <property type="protein sequence ID" value="CAK0882099.1"/>
    <property type="molecule type" value="Genomic_DNA"/>
</dbReference>
<reference evidence="1" key="1">
    <citation type="submission" date="2023-10" db="EMBL/GenBank/DDBJ databases">
        <authorList>
            <person name="Chen Y."/>
            <person name="Shah S."/>
            <person name="Dougan E. K."/>
            <person name="Thang M."/>
            <person name="Chan C."/>
        </authorList>
    </citation>
    <scope>NUCLEOTIDE SEQUENCE [LARGE SCALE GENOMIC DNA]</scope>
</reference>
<accession>A0ABN9W7D1</accession>
<sequence length="229" mass="25144">MTFAFVNYTFRHCSAFLAHATVSNAQPYGGVQRGAEHPQAFTYEDYLYRIGSATCAQAAASKLSHTTECYEVLGIPTGLAYAYVDNLFHYCSASRAQTVASRFSCTAEYYEAPGIFTVPRVFCEDSPFRYYSAPLAQAAASKLSHAAQRYEGHLHGVGIRLRGQQTFPLLQLMSYGTCCITAVLACADHLGRMLLHVLSPIRLSRRGSPPIRLLSAGSPFLFPFAPFSL</sequence>
<comment type="caution">
    <text evidence="1">The sequence shown here is derived from an EMBL/GenBank/DDBJ whole genome shotgun (WGS) entry which is preliminary data.</text>
</comment>